<feature type="compositionally biased region" description="Basic and acidic residues" evidence="1">
    <location>
        <begin position="96"/>
        <end position="108"/>
    </location>
</feature>
<dbReference type="InterPro" id="IPR005543">
    <property type="entry name" value="PASTA_dom"/>
</dbReference>
<keyword evidence="5" id="KW-1185">Reference proteome</keyword>
<dbReference type="InterPro" id="IPR011009">
    <property type="entry name" value="Kinase-like_dom_sf"/>
</dbReference>
<dbReference type="CDD" id="cd06577">
    <property type="entry name" value="PASTA_pknB"/>
    <property type="match status" value="4"/>
</dbReference>
<evidence type="ECO:0000313" key="5">
    <source>
        <dbReference type="Proteomes" id="UP001321475"/>
    </source>
</evidence>
<evidence type="ECO:0000256" key="1">
    <source>
        <dbReference type="SAM" id="MobiDB-lite"/>
    </source>
</evidence>
<feature type="transmembrane region" description="Helical" evidence="2">
    <location>
        <begin position="163"/>
        <end position="185"/>
    </location>
</feature>
<dbReference type="EMBL" id="AP027729">
    <property type="protein sequence ID" value="BDZ43338.1"/>
    <property type="molecule type" value="Genomic_DNA"/>
</dbReference>
<keyword evidence="2" id="KW-0472">Membrane</keyword>
<feature type="domain" description="PASTA" evidence="3">
    <location>
        <begin position="393"/>
        <end position="457"/>
    </location>
</feature>
<feature type="domain" description="PASTA" evidence="3">
    <location>
        <begin position="257"/>
        <end position="325"/>
    </location>
</feature>
<dbReference type="Proteomes" id="UP001321475">
    <property type="component" value="Chromosome"/>
</dbReference>
<sequence>MGVLAYEMLTGALPYAGGTPIQIAFQHVNADIPRPSLVAPELPTEIDDLVATLAARDPDDRPPDAAAALVLVRAALATLDPGALDLRHTTVAAGSPRHDTSTDLRDDEATTTVEGPGTSLDAIPTTAFGEMQPTARAALVTRSGGTKDLDGPPRPRRRRRGRALAWVLTVLLVLGGSGVGAYWWFTDGPGAFTLVPRGLVGESADDAAATLDSVGLAATTTETFSDDVEEGDVVASTPDGGAKVRKDGTVELLVSRGVQMLTVPDGLVGASEDEAVAALREAGFEVADTEREYDDDAAEGTVLSVSVEEGSSQPHDTLIDLVASDGPAPVDVPDVTGSTGDEATAELEDLGLVVSSSEDYSEDVDRGQVVSQSVESGAEAHRGDTVELVVSLGPPLVEVPDVVDQKVEEAEKTLQDAGFTVEINELFGARPLNRVLFQDQDPGTKVPKGTKVKLTVT</sequence>
<evidence type="ECO:0000313" key="4">
    <source>
        <dbReference type="EMBL" id="BDZ43338.1"/>
    </source>
</evidence>
<dbReference type="SUPFAM" id="SSF56112">
    <property type="entry name" value="Protein kinase-like (PK-like)"/>
    <property type="match status" value="1"/>
</dbReference>
<accession>A0ABM8G5I4</accession>
<protein>
    <recommendedName>
        <fullName evidence="3">PASTA domain-containing protein</fullName>
    </recommendedName>
</protein>
<evidence type="ECO:0000256" key="2">
    <source>
        <dbReference type="SAM" id="Phobius"/>
    </source>
</evidence>
<feature type="region of interest" description="Disordered" evidence="1">
    <location>
        <begin position="90"/>
        <end position="124"/>
    </location>
</feature>
<feature type="domain" description="PASTA" evidence="3">
    <location>
        <begin position="326"/>
        <end position="392"/>
    </location>
</feature>
<proteinExistence type="predicted"/>
<dbReference type="SMART" id="SM00740">
    <property type="entry name" value="PASTA"/>
    <property type="match status" value="4"/>
</dbReference>
<feature type="domain" description="PASTA" evidence="3">
    <location>
        <begin position="190"/>
        <end position="256"/>
    </location>
</feature>
<dbReference type="PROSITE" id="PS51178">
    <property type="entry name" value="PASTA"/>
    <property type="match status" value="4"/>
</dbReference>
<dbReference type="Gene3D" id="3.30.10.20">
    <property type="match status" value="4"/>
</dbReference>
<organism evidence="4 5">
    <name type="scientific">Paraoerskovia sediminicola</name>
    <dbReference type="NCBI Taxonomy" id="1138587"/>
    <lineage>
        <taxon>Bacteria</taxon>
        <taxon>Bacillati</taxon>
        <taxon>Actinomycetota</taxon>
        <taxon>Actinomycetes</taxon>
        <taxon>Micrococcales</taxon>
        <taxon>Cellulomonadaceae</taxon>
        <taxon>Paraoerskovia</taxon>
    </lineage>
</organism>
<dbReference type="Pfam" id="PF03793">
    <property type="entry name" value="PASTA"/>
    <property type="match status" value="4"/>
</dbReference>
<name>A0ABM8G5I4_9CELL</name>
<reference evidence="5" key="1">
    <citation type="journal article" date="2019" name="Int. J. Syst. Evol. Microbiol.">
        <title>The Global Catalogue of Microorganisms (GCM) 10K type strain sequencing project: providing services to taxonomists for standard genome sequencing and annotation.</title>
        <authorList>
            <consortium name="The Broad Institute Genomics Platform"/>
            <consortium name="The Broad Institute Genome Sequencing Center for Infectious Disease"/>
            <person name="Wu L."/>
            <person name="Ma J."/>
        </authorList>
    </citation>
    <scope>NUCLEOTIDE SEQUENCE [LARGE SCALE GENOMIC DNA]</scope>
    <source>
        <strain evidence="5">NBRC 108565</strain>
    </source>
</reference>
<evidence type="ECO:0000259" key="3">
    <source>
        <dbReference type="PROSITE" id="PS51178"/>
    </source>
</evidence>
<gene>
    <name evidence="4" type="ORF">GCM10025865_26370</name>
</gene>
<keyword evidence="2" id="KW-0812">Transmembrane</keyword>
<keyword evidence="2" id="KW-1133">Transmembrane helix</keyword>
<dbReference type="Gene3D" id="1.10.510.10">
    <property type="entry name" value="Transferase(Phosphotransferase) domain 1"/>
    <property type="match status" value="1"/>
</dbReference>